<feature type="chain" id="PRO_5013212515" evidence="10">
    <location>
        <begin position="40"/>
        <end position="971"/>
    </location>
</feature>
<dbReference type="PROSITE" id="PS52016">
    <property type="entry name" value="TONB_DEPENDENT_REC_3"/>
    <property type="match status" value="1"/>
</dbReference>
<evidence type="ECO:0000256" key="5">
    <source>
        <dbReference type="ARBA" id="ARBA00023077"/>
    </source>
</evidence>
<dbReference type="PANTHER" id="PTHR47234">
    <property type="match status" value="1"/>
</dbReference>
<protein>
    <submittedName>
        <fullName evidence="13">TonB-dependent Receptor Plug Domain</fullName>
    </submittedName>
</protein>
<dbReference type="InterPro" id="IPR012910">
    <property type="entry name" value="Plug_dom"/>
</dbReference>
<evidence type="ECO:0000256" key="6">
    <source>
        <dbReference type="ARBA" id="ARBA00023136"/>
    </source>
</evidence>
<dbReference type="EMBL" id="FZQA01000002">
    <property type="protein sequence ID" value="SNT72439.1"/>
    <property type="molecule type" value="Genomic_DNA"/>
</dbReference>
<dbReference type="OrthoDB" id="7051241at2"/>
<organism evidence="13 14">
    <name type="scientific">Amphiplicatus metriothermophilus</name>
    <dbReference type="NCBI Taxonomy" id="1519374"/>
    <lineage>
        <taxon>Bacteria</taxon>
        <taxon>Pseudomonadati</taxon>
        <taxon>Pseudomonadota</taxon>
        <taxon>Alphaproteobacteria</taxon>
        <taxon>Parvularculales</taxon>
        <taxon>Parvularculaceae</taxon>
        <taxon>Amphiplicatus</taxon>
    </lineage>
</organism>
<dbReference type="Gene3D" id="2.40.170.20">
    <property type="entry name" value="TonB-dependent receptor, beta-barrel domain"/>
    <property type="match status" value="1"/>
</dbReference>
<dbReference type="GO" id="GO:0009279">
    <property type="term" value="C:cell outer membrane"/>
    <property type="evidence" value="ECO:0007669"/>
    <property type="project" value="UniProtKB-SubCell"/>
</dbReference>
<dbReference type="InterPro" id="IPR037066">
    <property type="entry name" value="Plug_dom_sf"/>
</dbReference>
<evidence type="ECO:0000256" key="2">
    <source>
        <dbReference type="ARBA" id="ARBA00022448"/>
    </source>
</evidence>
<reference evidence="13 14" key="1">
    <citation type="submission" date="2017-07" db="EMBL/GenBank/DDBJ databases">
        <authorList>
            <person name="Sun Z.S."/>
            <person name="Albrecht U."/>
            <person name="Echele G."/>
            <person name="Lee C.C."/>
        </authorList>
    </citation>
    <scope>NUCLEOTIDE SEQUENCE [LARGE SCALE GENOMIC DNA]</scope>
    <source>
        <strain evidence="13 14">CGMCC 1.12710</strain>
    </source>
</reference>
<keyword evidence="7 8" id="KW-0998">Cell outer membrane</keyword>
<dbReference type="RefSeq" id="WP_089411922.1">
    <property type="nucleotide sequence ID" value="NZ_FZQA01000002.1"/>
</dbReference>
<evidence type="ECO:0000259" key="12">
    <source>
        <dbReference type="Pfam" id="PF07715"/>
    </source>
</evidence>
<evidence type="ECO:0000256" key="9">
    <source>
        <dbReference type="RuleBase" id="RU003357"/>
    </source>
</evidence>
<accession>A0A239PQ70</accession>
<evidence type="ECO:0000313" key="14">
    <source>
        <dbReference type="Proteomes" id="UP000198346"/>
    </source>
</evidence>
<feature type="domain" description="TonB-dependent receptor-like beta-barrel" evidence="11">
    <location>
        <begin position="414"/>
        <end position="933"/>
    </location>
</feature>
<evidence type="ECO:0000256" key="7">
    <source>
        <dbReference type="ARBA" id="ARBA00023237"/>
    </source>
</evidence>
<keyword evidence="2 8" id="KW-0813">Transport</keyword>
<dbReference type="InterPro" id="IPR039426">
    <property type="entry name" value="TonB-dep_rcpt-like"/>
</dbReference>
<proteinExistence type="inferred from homology"/>
<feature type="domain" description="TonB-dependent receptor plug" evidence="12">
    <location>
        <begin position="61"/>
        <end position="171"/>
    </location>
</feature>
<evidence type="ECO:0000259" key="11">
    <source>
        <dbReference type="Pfam" id="PF00593"/>
    </source>
</evidence>
<keyword evidence="3 8" id="KW-1134">Transmembrane beta strand</keyword>
<sequence>MTNGTRINSARRRKMRLKLTTVLTGAAAIAAAGAPPAAAQEGRSEDVVVVTGSRLQRSDLSAPSPTTVVGAEQIQNAGDATIESILYEFPQLAAGNTSSVNAAGGSGVLTANLRALGSTRTLVLVNGRRFVAANGDGNVDLATVPSALVERVEIITGGASAVYGSDAIAGAVNFILKENFTGVEASYQYGQTTKGDGAHHKTDLTLGADFDGGRGNAVVHASYTKRDPVFMADREFSEISLGEVDGALVPFGSSNIPGTRIALSSGQLASLNGVDLTPSGSCTTLSGVRFDEGGVVVPFCQPEDAYNFATLNYLLRPMEREQIGGLASYEITPSVEAYSEVHYVNTRNAYQQAEESFALRTPGHPSGGLVVPDYATNPVLPDPVRQFFIDNPQLFDPDGDGDAIVVGTGRRGVETGPRHYDYERSAFSMTGGLRGSFALAERDWSWDVFGQFQRSRTDETIDGQYSLTRLGLGLDAVDDGSGNAVCRVQILGCVPVNPFGIDSITPEAGAFIATTRTSKEIFERYIFGGSVSGELLDLPAGAVAAAAGFEYRHDEYDFTPGATDLAGEYGPISRGVTAGEYSVTEFFGEVRIPILADQPFFDILAVEGAVRHSDYSNFGGAVTWKVSGEWAPVDWLRFRSAYNRALRAPSLNELFSPTSLGFTAGDDLCDVDFSPTQAQKDLCVAQGVPASDIDTFQQINVGFEAESGGNPNLTEERSKTFTVGAVIRAPFIDGLNLAVDYFNIEIDNAVASIGAQQTVDACFALLDNSSEPCQAIHRFSNGQIDFVSTALNNIGFRKVRGVDVQVDYGADLPQSLSLFGDAPAVQFTAVAGWMFENTSQVVNAPARDCAGFFGGGCTGQTVFGTPDFKATMSVSYNSGPLSVRVQNRLIGKMELFPGVNSFLTEAGLRKYVDLATTYQATENLQLFAGLDNVFDEQPPLLGFSFGGDANTDVSIYDVVGRRFFVGARARF</sequence>
<evidence type="ECO:0000256" key="8">
    <source>
        <dbReference type="PROSITE-ProRule" id="PRU01360"/>
    </source>
</evidence>
<dbReference type="SUPFAM" id="SSF56935">
    <property type="entry name" value="Porins"/>
    <property type="match status" value="1"/>
</dbReference>
<dbReference type="Gene3D" id="2.170.130.10">
    <property type="entry name" value="TonB-dependent receptor, plug domain"/>
    <property type="match status" value="1"/>
</dbReference>
<keyword evidence="10" id="KW-0732">Signal</keyword>
<dbReference type="InterPro" id="IPR036942">
    <property type="entry name" value="Beta-barrel_TonB_sf"/>
</dbReference>
<keyword evidence="14" id="KW-1185">Reference proteome</keyword>
<comment type="similarity">
    <text evidence="8 9">Belongs to the TonB-dependent receptor family.</text>
</comment>
<comment type="subcellular location">
    <subcellularLocation>
        <location evidence="1 8">Cell outer membrane</location>
        <topology evidence="1 8">Multi-pass membrane protein</topology>
    </subcellularLocation>
</comment>
<name>A0A239PQ70_9PROT</name>
<keyword evidence="13" id="KW-0675">Receptor</keyword>
<feature type="signal peptide" evidence="10">
    <location>
        <begin position="1"/>
        <end position="39"/>
    </location>
</feature>
<evidence type="ECO:0000256" key="3">
    <source>
        <dbReference type="ARBA" id="ARBA00022452"/>
    </source>
</evidence>
<dbReference type="Proteomes" id="UP000198346">
    <property type="component" value="Unassembled WGS sequence"/>
</dbReference>
<gene>
    <name evidence="13" type="ORF">SAMN06297382_1482</name>
</gene>
<keyword evidence="6 8" id="KW-0472">Membrane</keyword>
<dbReference type="PANTHER" id="PTHR47234:SF2">
    <property type="entry name" value="TONB-DEPENDENT RECEPTOR"/>
    <property type="match status" value="1"/>
</dbReference>
<dbReference type="Pfam" id="PF07715">
    <property type="entry name" value="Plug"/>
    <property type="match status" value="1"/>
</dbReference>
<dbReference type="InterPro" id="IPR000531">
    <property type="entry name" value="Beta-barrel_TonB"/>
</dbReference>
<evidence type="ECO:0000256" key="1">
    <source>
        <dbReference type="ARBA" id="ARBA00004571"/>
    </source>
</evidence>
<dbReference type="AlphaFoldDB" id="A0A239PQ70"/>
<keyword evidence="4 8" id="KW-0812">Transmembrane</keyword>
<evidence type="ECO:0000313" key="13">
    <source>
        <dbReference type="EMBL" id="SNT72439.1"/>
    </source>
</evidence>
<evidence type="ECO:0000256" key="4">
    <source>
        <dbReference type="ARBA" id="ARBA00022692"/>
    </source>
</evidence>
<dbReference type="Pfam" id="PF00593">
    <property type="entry name" value="TonB_dep_Rec_b-barrel"/>
    <property type="match status" value="1"/>
</dbReference>
<evidence type="ECO:0000256" key="10">
    <source>
        <dbReference type="SAM" id="SignalP"/>
    </source>
</evidence>
<keyword evidence="5 9" id="KW-0798">TonB box</keyword>